<evidence type="ECO:0000313" key="2">
    <source>
        <dbReference type="Proteomes" id="UP000199555"/>
    </source>
</evidence>
<sequence length="279" mass="29939">MSPADRLRSSIVFGFDSAWTDRPKAPGAICAVGCDRDGDLTFHPPRLVSFAEAQEFITTVRHGYDVALVALDQPTVVPNATGMRPVERLAASVVSHVGGGVQPANRGRTGMFCDLAPVWRFLAALGAVEDPFRARAAAEDLFLIEVFPALALPALDDGFAGRLAAPKYNPAHPRKFRLEHWQAVARTVGRTALSLGIPALAGWAEEMMALQKPRKADQDRLDATICALIGIIWRAGPTEGSAMLGDLGQGYMVTPISPLIRLRLEAAAARQGIPFHVAD</sequence>
<proteinExistence type="predicted"/>
<dbReference type="AlphaFoldDB" id="A0A1G9HYT8"/>
<protein>
    <submittedName>
        <fullName evidence="1">Predicted nuclease (RNAse H fold)</fullName>
    </submittedName>
</protein>
<gene>
    <name evidence="1" type="ORF">SAMN04487971_10769</name>
</gene>
<dbReference type="Pfam" id="PF04250">
    <property type="entry name" value="DUF429"/>
    <property type="match status" value="1"/>
</dbReference>
<organism evidence="1 2">
    <name type="scientific">Paracoccus chinensis</name>
    <dbReference type="NCBI Taxonomy" id="525640"/>
    <lineage>
        <taxon>Bacteria</taxon>
        <taxon>Pseudomonadati</taxon>
        <taxon>Pseudomonadota</taxon>
        <taxon>Alphaproteobacteria</taxon>
        <taxon>Rhodobacterales</taxon>
        <taxon>Paracoccaceae</taxon>
        <taxon>Paracoccus</taxon>
    </lineage>
</organism>
<dbReference type="InterPro" id="IPR007362">
    <property type="entry name" value="DUF429"/>
</dbReference>
<dbReference type="OrthoDB" id="9801824at2"/>
<dbReference type="InterPro" id="IPR008306">
    <property type="entry name" value="UCP018008"/>
</dbReference>
<dbReference type="RefSeq" id="WP_090754996.1">
    <property type="nucleotide sequence ID" value="NZ_FNGE01000007.1"/>
</dbReference>
<keyword evidence="2" id="KW-1185">Reference proteome</keyword>
<evidence type="ECO:0000313" key="1">
    <source>
        <dbReference type="EMBL" id="SDL17966.1"/>
    </source>
</evidence>
<dbReference type="Proteomes" id="UP000199555">
    <property type="component" value="Unassembled WGS sequence"/>
</dbReference>
<reference evidence="2" key="1">
    <citation type="submission" date="2016-10" db="EMBL/GenBank/DDBJ databases">
        <authorList>
            <person name="Varghese N."/>
            <person name="Submissions S."/>
        </authorList>
    </citation>
    <scope>NUCLEOTIDE SEQUENCE [LARGE SCALE GENOMIC DNA]</scope>
    <source>
        <strain evidence="2">CGMCC 1.7655</strain>
    </source>
</reference>
<dbReference type="PIRSF" id="PIRSF018008">
    <property type="entry name" value="UCP018008"/>
    <property type="match status" value="1"/>
</dbReference>
<dbReference type="EMBL" id="FNGE01000007">
    <property type="protein sequence ID" value="SDL17966.1"/>
    <property type="molecule type" value="Genomic_DNA"/>
</dbReference>
<name>A0A1G9HYT8_9RHOB</name>
<dbReference type="STRING" id="525640.SAMN04487971_10769"/>
<accession>A0A1G9HYT8</accession>